<feature type="coiled-coil region" evidence="2">
    <location>
        <begin position="101"/>
        <end position="201"/>
    </location>
</feature>
<dbReference type="GO" id="GO:0015562">
    <property type="term" value="F:efflux transmembrane transporter activity"/>
    <property type="evidence" value="ECO:0007669"/>
    <property type="project" value="TreeGrafter"/>
</dbReference>
<feature type="chain" id="PRO_5021208114" evidence="3">
    <location>
        <begin position="20"/>
        <end position="390"/>
    </location>
</feature>
<feature type="domain" description="CusB-like beta-barrel" evidence="4">
    <location>
        <begin position="237"/>
        <end position="308"/>
    </location>
</feature>
<protein>
    <submittedName>
        <fullName evidence="5">Efflux RND transporter periplasmic adaptor subunit</fullName>
    </submittedName>
</protein>
<dbReference type="GO" id="GO:1990281">
    <property type="term" value="C:efflux pump complex"/>
    <property type="evidence" value="ECO:0007669"/>
    <property type="project" value="TreeGrafter"/>
</dbReference>
<proteinExistence type="inferred from homology"/>
<gene>
    <name evidence="5" type="ORF">FJU08_06605</name>
</gene>
<name>A0A506UF46_9HYPH</name>
<dbReference type="Gene3D" id="1.10.287.470">
    <property type="entry name" value="Helix hairpin bin"/>
    <property type="match status" value="1"/>
</dbReference>
<evidence type="ECO:0000256" key="2">
    <source>
        <dbReference type="SAM" id="Coils"/>
    </source>
</evidence>
<dbReference type="InterPro" id="IPR058792">
    <property type="entry name" value="Beta-barrel_RND_2"/>
</dbReference>
<dbReference type="Gene3D" id="2.40.420.20">
    <property type="match status" value="1"/>
</dbReference>
<evidence type="ECO:0000313" key="5">
    <source>
        <dbReference type="EMBL" id="TPW31429.1"/>
    </source>
</evidence>
<keyword evidence="2" id="KW-0175">Coiled coil</keyword>
<dbReference type="Gene3D" id="2.40.30.170">
    <property type="match status" value="1"/>
</dbReference>
<comment type="caution">
    <text evidence="5">The sequence shown here is derived from an EMBL/GenBank/DDBJ whole genome shotgun (WGS) entry which is preliminary data.</text>
</comment>
<dbReference type="RefSeq" id="WP_141148199.1">
    <property type="nucleotide sequence ID" value="NZ_VHLG01000003.1"/>
</dbReference>
<dbReference type="SUPFAM" id="SSF111369">
    <property type="entry name" value="HlyD-like secretion proteins"/>
    <property type="match status" value="1"/>
</dbReference>
<accession>A0A506UF46</accession>
<dbReference type="EMBL" id="VHLG01000003">
    <property type="protein sequence ID" value="TPW31429.1"/>
    <property type="molecule type" value="Genomic_DNA"/>
</dbReference>
<dbReference type="AlphaFoldDB" id="A0A506UF46"/>
<dbReference type="Gene3D" id="2.40.50.100">
    <property type="match status" value="1"/>
</dbReference>
<dbReference type="Pfam" id="PF25954">
    <property type="entry name" value="Beta-barrel_RND_2"/>
    <property type="match status" value="1"/>
</dbReference>
<keyword evidence="3" id="KW-0732">Signal</keyword>
<evidence type="ECO:0000313" key="6">
    <source>
        <dbReference type="Proteomes" id="UP000318801"/>
    </source>
</evidence>
<evidence type="ECO:0000256" key="3">
    <source>
        <dbReference type="SAM" id="SignalP"/>
    </source>
</evidence>
<sequence>MLALAAAGMVVSLGHEASAAEANMPPAAQQNLPSIFVTDVTVRPLTARVIATGTIQPVEEVYVQPLVDGLSILSLNADIGDHVAKDAVLATLRDDTLILNKSSAEASKAKAEAGLEQLKAELQAAEASEKDAIRQHERAARLNQMGSLAQQSMEEAETAALKAKAAAAAARQAVVVAEADIKVAEAEINDIALKLDRTRIKTPVAGVVSARNAKIGAIASGSATPMFTIIRDGAIELDAQVTEEDVVKVHAGQKARITLVGHDQPMTGTVRLVSPVVDETTRLSDVFITLDDPETARAGMYARAEIVTEEAENIAVPLTAVNVESAGVTVRKVEGDTVAVVTVSTGIQDGDFIEITGGLAAGDRIVARAGAYVRDGDRINPVEATPVASE</sequence>
<dbReference type="NCBIfam" id="TIGR01730">
    <property type="entry name" value="RND_mfp"/>
    <property type="match status" value="1"/>
</dbReference>
<reference evidence="5 6" key="1">
    <citation type="submission" date="2019-06" db="EMBL/GenBank/DDBJ databases">
        <authorList>
            <person name="Li M."/>
        </authorList>
    </citation>
    <scope>NUCLEOTIDE SEQUENCE [LARGE SCALE GENOMIC DNA]</scope>
    <source>
        <strain evidence="5 6">BGMRC2036</strain>
    </source>
</reference>
<feature type="signal peptide" evidence="3">
    <location>
        <begin position="1"/>
        <end position="19"/>
    </location>
</feature>
<dbReference type="InterPro" id="IPR006143">
    <property type="entry name" value="RND_pump_MFP"/>
</dbReference>
<dbReference type="PANTHER" id="PTHR30469">
    <property type="entry name" value="MULTIDRUG RESISTANCE PROTEIN MDTA"/>
    <property type="match status" value="1"/>
</dbReference>
<organism evidence="5 6">
    <name type="scientific">Martelella alba</name>
    <dbReference type="NCBI Taxonomy" id="2590451"/>
    <lineage>
        <taxon>Bacteria</taxon>
        <taxon>Pseudomonadati</taxon>
        <taxon>Pseudomonadota</taxon>
        <taxon>Alphaproteobacteria</taxon>
        <taxon>Hyphomicrobiales</taxon>
        <taxon>Aurantimonadaceae</taxon>
        <taxon>Martelella</taxon>
    </lineage>
</organism>
<evidence type="ECO:0000256" key="1">
    <source>
        <dbReference type="ARBA" id="ARBA00009477"/>
    </source>
</evidence>
<evidence type="ECO:0000259" key="4">
    <source>
        <dbReference type="Pfam" id="PF25954"/>
    </source>
</evidence>
<keyword evidence="6" id="KW-1185">Reference proteome</keyword>
<dbReference type="Proteomes" id="UP000318801">
    <property type="component" value="Unassembled WGS sequence"/>
</dbReference>
<dbReference type="PANTHER" id="PTHR30469:SF15">
    <property type="entry name" value="HLYD FAMILY OF SECRETION PROTEINS"/>
    <property type="match status" value="1"/>
</dbReference>
<dbReference type="OrthoDB" id="7422354at2"/>
<comment type="similarity">
    <text evidence="1">Belongs to the membrane fusion protein (MFP) (TC 8.A.1) family.</text>
</comment>